<accession>X0ZN94</accession>
<name>X0ZN94_9ZZZZ</name>
<feature type="non-terminal residue" evidence="1">
    <location>
        <position position="238"/>
    </location>
</feature>
<organism evidence="1">
    <name type="scientific">marine sediment metagenome</name>
    <dbReference type="NCBI Taxonomy" id="412755"/>
    <lineage>
        <taxon>unclassified sequences</taxon>
        <taxon>metagenomes</taxon>
        <taxon>ecological metagenomes</taxon>
    </lineage>
</organism>
<gene>
    <name evidence="1" type="ORF">S01H1_75477</name>
</gene>
<sequence>TNGNVGGTGTTNKLSKWANATTLADSNIEDTSTLVTISSATKITGNLELDADLLDFNGDTGTAGQLLSSLGTGNGLDWVNAPITGVVTVTAGTDISVTGTASDPIINNTAPDQTVAITGTGGTVVTGTYPNFTVNSDDLTGYVQSVTSANTDVITIGGSSANPTVTANTAAVTAASANLATGTQIQAAIDLTVLTVATGDANTITIGGTVTNPTVAANTTAGVGTGLANLATGGQIQT</sequence>
<comment type="caution">
    <text evidence="1">The sequence shown here is derived from an EMBL/GenBank/DDBJ whole genome shotgun (WGS) entry which is preliminary data.</text>
</comment>
<dbReference type="AlphaFoldDB" id="X0ZN94"/>
<reference evidence="1" key="1">
    <citation type="journal article" date="2014" name="Front. Microbiol.">
        <title>High frequency of phylogenetically diverse reductive dehalogenase-homologous genes in deep subseafloor sedimentary metagenomes.</title>
        <authorList>
            <person name="Kawai M."/>
            <person name="Futagami T."/>
            <person name="Toyoda A."/>
            <person name="Takaki Y."/>
            <person name="Nishi S."/>
            <person name="Hori S."/>
            <person name="Arai W."/>
            <person name="Tsubouchi T."/>
            <person name="Morono Y."/>
            <person name="Uchiyama I."/>
            <person name="Ito T."/>
            <person name="Fujiyama A."/>
            <person name="Inagaki F."/>
            <person name="Takami H."/>
        </authorList>
    </citation>
    <scope>NUCLEOTIDE SEQUENCE</scope>
    <source>
        <strain evidence="1">Expedition CK06-06</strain>
    </source>
</reference>
<proteinExistence type="predicted"/>
<protein>
    <submittedName>
        <fullName evidence="1">Uncharacterized protein</fullName>
    </submittedName>
</protein>
<feature type="non-terminal residue" evidence="1">
    <location>
        <position position="1"/>
    </location>
</feature>
<evidence type="ECO:0000313" key="1">
    <source>
        <dbReference type="EMBL" id="GAG49661.1"/>
    </source>
</evidence>
<dbReference type="EMBL" id="BARS01050576">
    <property type="protein sequence ID" value="GAG49661.1"/>
    <property type="molecule type" value="Genomic_DNA"/>
</dbReference>